<evidence type="ECO:0000256" key="8">
    <source>
        <dbReference type="SAM" id="MobiDB-lite"/>
    </source>
</evidence>
<evidence type="ECO:0000256" key="6">
    <source>
        <dbReference type="ARBA" id="ARBA00022807"/>
    </source>
</evidence>
<feature type="coiled-coil region" evidence="7">
    <location>
        <begin position="570"/>
        <end position="612"/>
    </location>
</feature>
<dbReference type="PANTHER" id="PTHR13367">
    <property type="entry name" value="UBIQUITIN THIOESTERASE"/>
    <property type="match status" value="1"/>
</dbReference>
<dbReference type="Pfam" id="PF12359">
    <property type="entry name" value="DUF3645"/>
    <property type="match status" value="1"/>
</dbReference>
<dbReference type="InterPro" id="IPR046541">
    <property type="entry name" value="DUF6606"/>
</dbReference>
<dbReference type="VEuPathDB" id="FungiDB:BO97DRAFT_465286"/>
<comment type="catalytic activity">
    <reaction evidence="1">
        <text>Thiol-dependent hydrolysis of ester, thioester, amide, peptide and isopeptide bonds formed by the C-terminal Gly of ubiquitin (a 76-residue protein attached to proteins as an intracellular targeting signal).</text>
        <dbReference type="EC" id="3.4.19.12"/>
    </reaction>
</comment>
<feature type="compositionally biased region" description="Acidic residues" evidence="8">
    <location>
        <begin position="3097"/>
        <end position="3152"/>
    </location>
</feature>
<dbReference type="RefSeq" id="XP_025553853.1">
    <property type="nucleotide sequence ID" value="XM_025699535.1"/>
</dbReference>
<evidence type="ECO:0000313" key="12">
    <source>
        <dbReference type="EMBL" id="RAL14699.1"/>
    </source>
</evidence>
<dbReference type="EMBL" id="KZ824274">
    <property type="protein sequence ID" value="RAL14699.1"/>
    <property type="molecule type" value="Genomic_DNA"/>
</dbReference>
<keyword evidence="5" id="KW-0378">Hydrolase</keyword>
<feature type="domain" description="DUF3645" evidence="10">
    <location>
        <begin position="2327"/>
        <end position="2359"/>
    </location>
</feature>
<feature type="domain" description="DUF6606" evidence="11">
    <location>
        <begin position="10"/>
        <end position="279"/>
    </location>
</feature>
<dbReference type="InterPro" id="IPR022099">
    <property type="entry name" value="DUF3638"/>
</dbReference>
<evidence type="ECO:0000313" key="13">
    <source>
        <dbReference type="Proteomes" id="UP000248961"/>
    </source>
</evidence>
<evidence type="ECO:0000259" key="10">
    <source>
        <dbReference type="Pfam" id="PF12359"/>
    </source>
</evidence>
<evidence type="ECO:0000259" key="9">
    <source>
        <dbReference type="Pfam" id="PF12340"/>
    </source>
</evidence>
<dbReference type="Pfam" id="PF12340">
    <property type="entry name" value="DUF3638"/>
    <property type="match status" value="1"/>
</dbReference>
<dbReference type="GeneID" id="37203824"/>
<feature type="region of interest" description="Disordered" evidence="8">
    <location>
        <begin position="3088"/>
        <end position="3173"/>
    </location>
</feature>
<name>A0A395I4N3_ASPHC</name>
<protein>
    <recommendedName>
        <fullName evidence="2">ubiquitinyl hydrolase 1</fullName>
        <ecNumber evidence="2">3.4.19.12</ecNumber>
    </recommendedName>
</protein>
<evidence type="ECO:0000256" key="1">
    <source>
        <dbReference type="ARBA" id="ARBA00000707"/>
    </source>
</evidence>
<dbReference type="GO" id="GO:0006508">
    <property type="term" value="P:proteolysis"/>
    <property type="evidence" value="ECO:0007669"/>
    <property type="project" value="UniProtKB-KW"/>
</dbReference>
<evidence type="ECO:0000256" key="4">
    <source>
        <dbReference type="ARBA" id="ARBA00022786"/>
    </source>
</evidence>
<dbReference type="EC" id="3.4.19.12" evidence="2"/>
<organism evidence="12 13">
    <name type="scientific">Aspergillus homomorphus (strain CBS 101889)</name>
    <dbReference type="NCBI Taxonomy" id="1450537"/>
    <lineage>
        <taxon>Eukaryota</taxon>
        <taxon>Fungi</taxon>
        <taxon>Dikarya</taxon>
        <taxon>Ascomycota</taxon>
        <taxon>Pezizomycotina</taxon>
        <taxon>Eurotiomycetes</taxon>
        <taxon>Eurotiomycetidae</taxon>
        <taxon>Eurotiales</taxon>
        <taxon>Aspergillaceae</taxon>
        <taxon>Aspergillus</taxon>
        <taxon>Aspergillus subgen. Circumdati</taxon>
    </lineage>
</organism>
<dbReference type="Pfam" id="PF20255">
    <property type="entry name" value="DUF6606"/>
    <property type="match status" value="1"/>
</dbReference>
<sequence>MSESNILKDIFHHVTLPPKLPGHDDKEPQKVGSGLVDRLREALRVLHHTAEDNTKSVFQSLDEILKECRELNDGRVHRSVLLRAFKRLSSDHAIIVHVAEHNAALLFYQNKDGDSITVEAFEASPSAEPTLAARGALQWDFPGAAISLDKREFNKPRFQDNLAGFLMRASTEPVAEFMPKSRKAGVEVTEVRDTPDPDLITDFLITLLGVNGCRVKTPLLRKRIKDDVCWNHAERPWRRSSFWLVLRVCIQRLLYLRMGSEMGHLYYKSLLCVLLVHLLRDLFETRALAPEHWCWLRAKLCRRLTKLDILKDSLSAEAQTVHATLSHHLNPLYRQSLRIADNHIRQEWAAFKTQFQRMIPSLPRRAQTGDMILSLPNSISYLRKVLQQPQNNAPWFQRTSAVDSTNDTGGTAEKFTTMFQRYSSLAELEATIERDMRDTSTAEPDHDIDVCIETSRKIVDYLQRIGDAYDEDQVTFSIFILNLLELWVCMDKCATVAFPLLLEYHPVFIPESLDVLLLSRRTDLNRLSTVQQHLHARCAGLDGKSMTIFADPSPQCFADRYVQLGLDANLAELEAKIEAASLTARMEKAAELEEMNQEYESLTTKKMESECTQRMTPDGSHEIRGCGHCYYIRCLRRLRISVHEDYLPKRMAEKRAVLFELGIPQAFAAYRSASWSIIIRLGRQMELSAARAPQKVLGNYPNLSPYMKLIAYRRGYSLASTTKSYLETHYKQVRLPTTEKSVILPSGLTFKYYDERGIWARDVAETLTLAHHFALRLPREVPLAQLYSTPSFAPDGLGPSSYEALARYRECPSAVTIHEFMAHQALMAGKKRRWLQVLAELGSSNINFSAEHTMVLMRHLALQAGPELHGEPLRAVHVVFNDLSFCKRLIEQIDQHVSLIAPNWREVTCMETMLTFSVKVCSLGIHEASMQASEMLLKIRSVTHRWINHLREESRNATEVDAADKLARYCFLAALLCRRTFSGMIDTTFDEESIKTWVVATLSMQENLVMDTDSFGTLTQSMLVRDIMSSAQLREAIRTAINIHPLGVNAAIDQICGCVSGTHGTNETREQNYRFHFLEGHLSIDGSSIGKIPPDIRNSETLKALFGNQRLVAFPSDRNGMSYQLALKKNGYQVHLGFRDQKLVIQAHKRSQTLEHIPGSVFGPDTRPDLPHSLVHGCVHWLDLKTGILEARRVPHIWWERMSDWKIDIDTRKAIRRISHLVDPHSQLARTIAKIFNHFEQAPELTVVQHPRNPLSIELKRINLIFYVNSQRLLQCKQLSAEIDPNQDAGTLYGLQSMLVLRNVPSRSQRSIIVPLGSIKAERRGIHVLVTKDRTGNYGRYLIDEVLGRLQCPAEPLLLYTKAQLHAFTSFVLPDDLTRRTGTEEALSCLKSAYSQPWTPLASNIVDILLIISRLTPIREYYPPDRKFQQVVKWNEGWTVTMQHEAYEPIIESIITQSQRLSLFHPSTELCTRNPGKNEAYLRDRALWRRSMYERSDYWNEDKMQEVPDEVYWSRVYYSSSKRTCNSREIICLLRNRPSAVKTDCSLTDIIRAWSNVGGYNGIFTPTTLSTALSIDLRTEWGRLVRHCATSQADTAPFLMFTLGLMAYSPNANMKVLRVLAAFATLEPLKELPLPTYGAFENVRDKDKPASDLLLGLVLPACSVLQTVADQQKRGKKSRAITRKEAQAQHGLAVQQHKARCKTECERFVSFLLPQWPCAEPSIDGFKSEVLNAVKALAAVQPEWLRRYKNLQLLEHLDKVQEVLDAHSAPENELLDLPAMGQSEHFEPLPKPCSGVGVALGRDLLQTSGPLLRDAETMKTASFADQPRRSSQAITPNARLTYSQEIIELERLVEKIVDSGCSVRSRYGRDLQQSIHALKLKGHEPHKPYQNGLSYWEGLKKYDDEIKSAQAVVDSCYGRICAALLESDSRLFWLLKGNLGPCITPITILQQLGRSFARFGPRMKEAILSYGLEIVKLQRLLRIRDFFARRDQSRLDQVNCQISHAVWDYMRYPAWVLLEIDANVQIRQEQMNMGQGKTSVIMPMVACALANGKILARLLVPSALLTQTAQILQTHLGGLVGREVLHIPFSRRTQTTPSLIAEFRRFYEDTLHQSGVILGVPEHALSFKLSGLQRVSDAKTVEAAEMVAIQDWIDRYGRDILDECDFTLAVKTQLIYPSGSQLVVDGHPDRWEVVMKVLGLVAQHLRDLARIFPRSIDVIDREEAAFPVVYLLRNDVEVALLERIVNDACSARRSILPIQGCSAAEVEIIRRFLSDETVHDSVTEALEQIFEDKPQAIKRIYLLRGLLVHRILLLCLKKRWNVQYGLHPGRDPMAVPFHAKGVPSDQAEWGHPDVAILFTCLAFYHEGLTQKRCRQCLQSVLRADDPAIEYDRWTETSATMPESLKHWNLINVNDHGQTSEIWQHLRFSTTVINYYLRTFVFPVHAKQFAIKLQTSGWDVPFFDNSRTTSQTERMVLAGLTTGFSGTNDNRRLLPLTIEQHDLPELLHTNAEVLTYLLQKRNRGYWPAILHEKRISETQMLHSLARTKTRILIDAGAFILEMDNLTLVKTWLSHDTEAQAAVYFEPDDKPWVWFRAHNKSLPLLATPYADDMTDCLIYLDEAHTRGTDLKLPAKAQGALTLGLNQTKDHTVQAAMRLRQLGTTQSVVFIAPPEVHQNILDVCRKRHNDMLDSSDVIYWLLHQTCASNKDLEPLFNAQGTDFCRRVQAAEDYPNFITNRIQRKNFMRILQQPEQQTLEQLYKPRPPDVSDADSETSCCIEYTGRVAGFMQTLSQRKAQARDLHTSAMAGSALEEVEQEREVAYEIEEEREVERPRVMEPYEFPGLHPTLSYFAETGSLQGTGIQPAAKMMFATKLGTKYKGQVDLSMPHLYVSEEFTRTVQLKAGEKMDELTRPVNWLLSNMQTELAIAITPEEAEELIPLLRSRAAPSMHLITYAAPVTKRMQHFSNLNFYAIPPLANPDAVPAFLPFEVGLLAGRLYFGRNDYAEILDRLALELGDAAAAAAAAANANPAAGPTAAMEFLQEWLALRRQGQDISHTPMGYVCQGLALRADHPFFVGAETCAAMDGVLPSSGRGEGAGMEEEDFDSDGDEEDEGGHLDDAEEEDDHGDDEDESGQLDDVAEDDDEGDTDDADAEQPGNVDVEDMDVETDGELFM</sequence>
<dbReference type="InterPro" id="IPR051346">
    <property type="entry name" value="OTU_Deubiquitinase"/>
</dbReference>
<gene>
    <name evidence="12" type="ORF">BO97DRAFT_465286</name>
</gene>
<keyword evidence="4" id="KW-0833">Ubl conjugation pathway</keyword>
<keyword evidence="7" id="KW-0175">Coiled coil</keyword>
<evidence type="ECO:0000256" key="5">
    <source>
        <dbReference type="ARBA" id="ARBA00022801"/>
    </source>
</evidence>
<accession>A0A395I4N3</accession>
<reference evidence="12 13" key="1">
    <citation type="submission" date="2018-02" db="EMBL/GenBank/DDBJ databases">
        <title>The genomes of Aspergillus section Nigri reveals drivers in fungal speciation.</title>
        <authorList>
            <consortium name="DOE Joint Genome Institute"/>
            <person name="Vesth T.C."/>
            <person name="Nybo J."/>
            <person name="Theobald S."/>
            <person name="Brandl J."/>
            <person name="Frisvad J.C."/>
            <person name="Nielsen K.F."/>
            <person name="Lyhne E.K."/>
            <person name="Kogle M.E."/>
            <person name="Kuo A."/>
            <person name="Riley R."/>
            <person name="Clum A."/>
            <person name="Nolan M."/>
            <person name="Lipzen A."/>
            <person name="Salamov A."/>
            <person name="Henrissat B."/>
            <person name="Wiebenga A."/>
            <person name="De vries R.P."/>
            <person name="Grigoriev I.V."/>
            <person name="Mortensen U.H."/>
            <person name="Andersen M.R."/>
            <person name="Baker S.E."/>
        </authorList>
    </citation>
    <scope>NUCLEOTIDE SEQUENCE [LARGE SCALE GENOMIC DNA]</scope>
    <source>
        <strain evidence="12 13">CBS 101889</strain>
    </source>
</reference>
<proteinExistence type="predicted"/>
<evidence type="ECO:0000256" key="3">
    <source>
        <dbReference type="ARBA" id="ARBA00022670"/>
    </source>
</evidence>
<dbReference type="PANTHER" id="PTHR13367:SF33">
    <property type="entry name" value="P-LOOP CONTAINING NUCLEOSIDE TRIPHOSPHATE HYDROLASE PROTEIN"/>
    <property type="match status" value="1"/>
</dbReference>
<feature type="domain" description="DUF3638" evidence="9">
    <location>
        <begin position="2030"/>
        <end position="2208"/>
    </location>
</feature>
<evidence type="ECO:0000256" key="2">
    <source>
        <dbReference type="ARBA" id="ARBA00012759"/>
    </source>
</evidence>
<dbReference type="OrthoDB" id="3182339at2759"/>
<keyword evidence="6" id="KW-0788">Thiol protease</keyword>
<feature type="compositionally biased region" description="Acidic residues" evidence="8">
    <location>
        <begin position="3159"/>
        <end position="3173"/>
    </location>
</feature>
<dbReference type="InterPro" id="IPR022105">
    <property type="entry name" value="DUF3645"/>
</dbReference>
<keyword evidence="3" id="KW-0645">Protease</keyword>
<dbReference type="GO" id="GO:0004843">
    <property type="term" value="F:cysteine-type deubiquitinase activity"/>
    <property type="evidence" value="ECO:0007669"/>
    <property type="project" value="UniProtKB-EC"/>
</dbReference>
<evidence type="ECO:0000256" key="7">
    <source>
        <dbReference type="SAM" id="Coils"/>
    </source>
</evidence>
<evidence type="ECO:0000259" key="11">
    <source>
        <dbReference type="Pfam" id="PF20255"/>
    </source>
</evidence>
<dbReference type="Proteomes" id="UP000248961">
    <property type="component" value="Unassembled WGS sequence"/>
</dbReference>
<keyword evidence="13" id="KW-1185">Reference proteome</keyword>
<dbReference type="STRING" id="1450537.A0A395I4N3"/>